<dbReference type="EMBL" id="BAAALF010000115">
    <property type="protein sequence ID" value="GAA1255669.1"/>
    <property type="molecule type" value="Genomic_DNA"/>
</dbReference>
<keyword evidence="2" id="KW-1185">Reference proteome</keyword>
<gene>
    <name evidence="1" type="ORF">GCM10009665_52730</name>
</gene>
<evidence type="ECO:0000313" key="2">
    <source>
        <dbReference type="Proteomes" id="UP001500037"/>
    </source>
</evidence>
<comment type="caution">
    <text evidence="1">The sequence shown here is derived from an EMBL/GenBank/DDBJ whole genome shotgun (WGS) entry which is preliminary data.</text>
</comment>
<reference evidence="1 2" key="1">
    <citation type="journal article" date="2019" name="Int. J. Syst. Evol. Microbiol.">
        <title>The Global Catalogue of Microorganisms (GCM) 10K type strain sequencing project: providing services to taxonomists for standard genome sequencing and annotation.</title>
        <authorList>
            <consortium name="The Broad Institute Genomics Platform"/>
            <consortium name="The Broad Institute Genome Sequencing Center for Infectious Disease"/>
            <person name="Wu L."/>
            <person name="Ma J."/>
        </authorList>
    </citation>
    <scope>NUCLEOTIDE SEQUENCE [LARGE SCALE GENOMIC DNA]</scope>
    <source>
        <strain evidence="1 2">JCM 13004</strain>
    </source>
</reference>
<name>A0ABN1WQQ6_9ACTN</name>
<organism evidence="1 2">
    <name type="scientific">Kitasatospora nipponensis</name>
    <dbReference type="NCBI Taxonomy" id="258049"/>
    <lineage>
        <taxon>Bacteria</taxon>
        <taxon>Bacillati</taxon>
        <taxon>Actinomycetota</taxon>
        <taxon>Actinomycetes</taxon>
        <taxon>Kitasatosporales</taxon>
        <taxon>Streptomycetaceae</taxon>
        <taxon>Kitasatospora</taxon>
    </lineage>
</organism>
<dbReference type="RefSeq" id="WP_344444485.1">
    <property type="nucleotide sequence ID" value="NZ_BAAALF010000115.1"/>
</dbReference>
<protein>
    <submittedName>
        <fullName evidence="1">Uncharacterized protein</fullName>
    </submittedName>
</protein>
<evidence type="ECO:0000313" key="1">
    <source>
        <dbReference type="EMBL" id="GAA1255669.1"/>
    </source>
</evidence>
<proteinExistence type="predicted"/>
<dbReference type="Proteomes" id="UP001500037">
    <property type="component" value="Unassembled WGS sequence"/>
</dbReference>
<sequence length="281" mass="30168">MAISQVWLKVSGSEGVPLLLRSDQITATRVNDTAVALGGDGRDWLLQVYAPGLDPETDWQLVARGPGRSFKAHGEHVLLAELRRKEAEVALTGQIAVLTVADLPPLLGPAPVEPLDLQRQPEPLELEFSWEHYPEQASRAARDAGPGGAEGPAGPEDVWVEAYAVGGDDGGLSLRSDRITAVRVGPSGWSRHVKAVGIAWQLDLFAADFRDIGWMQVATGNSAGFRAGAVVQLLRAIQDERLEARRDGRIATLRLSGERLNAQGENSSVARWQRGGGVRVG</sequence>
<accession>A0ABN1WQQ6</accession>